<proteinExistence type="predicted"/>
<keyword evidence="2" id="KW-0812">Transmembrane</keyword>
<evidence type="ECO:0000313" key="3">
    <source>
        <dbReference type="EMBL" id="CCC48134.1"/>
    </source>
</evidence>
<evidence type="ECO:0000256" key="1">
    <source>
        <dbReference type="SAM" id="MobiDB-lite"/>
    </source>
</evidence>
<reference evidence="3" key="1">
    <citation type="journal article" date="2012" name="Proc. Natl. Acad. Sci. U.S.A.">
        <title>Antigenic diversity is generated by distinct evolutionary mechanisms in African trypanosome species.</title>
        <authorList>
            <person name="Jackson A.P."/>
            <person name="Berry A."/>
            <person name="Aslett M."/>
            <person name="Allison H.C."/>
            <person name="Burton P."/>
            <person name="Vavrova-Anderson J."/>
            <person name="Brown R."/>
            <person name="Browne H."/>
            <person name="Corton N."/>
            <person name="Hauser H."/>
            <person name="Gamble J."/>
            <person name="Gilderthorp R."/>
            <person name="Marcello L."/>
            <person name="McQuillan J."/>
            <person name="Otto T.D."/>
            <person name="Quail M.A."/>
            <person name="Sanders M.J."/>
            <person name="van Tonder A."/>
            <person name="Ginger M.L."/>
            <person name="Field M.C."/>
            <person name="Barry J.D."/>
            <person name="Hertz-Fowler C."/>
            <person name="Berriman M."/>
        </authorList>
    </citation>
    <scope>NUCLEOTIDE SEQUENCE</scope>
    <source>
        <strain evidence="3">Y486</strain>
    </source>
</reference>
<dbReference type="AlphaFoldDB" id="G0TW18"/>
<organism evidence="3">
    <name type="scientific">Trypanosoma vivax (strain Y486)</name>
    <dbReference type="NCBI Taxonomy" id="1055687"/>
    <lineage>
        <taxon>Eukaryota</taxon>
        <taxon>Discoba</taxon>
        <taxon>Euglenozoa</taxon>
        <taxon>Kinetoplastea</taxon>
        <taxon>Metakinetoplastina</taxon>
        <taxon>Trypanosomatida</taxon>
        <taxon>Trypanosomatidae</taxon>
        <taxon>Trypanosoma</taxon>
        <taxon>Duttonella</taxon>
    </lineage>
</organism>
<feature type="region of interest" description="Disordered" evidence="1">
    <location>
        <begin position="199"/>
        <end position="218"/>
    </location>
</feature>
<sequence length="218" mass="24415">MKNGSSSVIAFTSSHTLFLFVRRKFPFGHLHIFFSGSPPSMVLLDADQTFFSLVHSPFCVFVPAVIFTLTVVATKNISSTLTRAQAITPDWQSSLLFISFLFLCIVILSATVCRGRGLPAGVIVRRDDMQPCAVRRCLTALQLFTLERRKATASYIYVEDEATIRAAYDTLSEGTKCAFEQKAEALRHDYALRSILEDTSTPAEESQFEPQEEDYTYV</sequence>
<feature type="compositionally biased region" description="Acidic residues" evidence="1">
    <location>
        <begin position="206"/>
        <end position="218"/>
    </location>
</feature>
<dbReference type="VEuPathDB" id="TriTrypDB:TvY486_0503350"/>
<protein>
    <submittedName>
        <fullName evidence="3">Uncharacterized protein</fullName>
    </submittedName>
</protein>
<feature type="transmembrane region" description="Helical" evidence="2">
    <location>
        <begin position="50"/>
        <end position="73"/>
    </location>
</feature>
<feature type="transmembrane region" description="Helical" evidence="2">
    <location>
        <begin position="94"/>
        <end position="112"/>
    </location>
</feature>
<keyword evidence="2" id="KW-0472">Membrane</keyword>
<dbReference type="EMBL" id="HE573021">
    <property type="protein sequence ID" value="CCC48134.1"/>
    <property type="molecule type" value="Genomic_DNA"/>
</dbReference>
<accession>G0TW18</accession>
<gene>
    <name evidence="3" type="ORF">TVY486_0503350</name>
</gene>
<evidence type="ECO:0000256" key="2">
    <source>
        <dbReference type="SAM" id="Phobius"/>
    </source>
</evidence>
<name>G0TW18_TRYVY</name>
<keyword evidence="2" id="KW-1133">Transmembrane helix</keyword>